<evidence type="ECO:0000256" key="4">
    <source>
        <dbReference type="ARBA" id="ARBA00023136"/>
    </source>
</evidence>
<accession>A0ABT1SQ97</accession>
<comment type="caution">
    <text evidence="6">The sequence shown here is derived from an EMBL/GenBank/DDBJ whole genome shotgun (WGS) entry which is preliminary data.</text>
</comment>
<evidence type="ECO:0000256" key="3">
    <source>
        <dbReference type="ARBA" id="ARBA00022989"/>
    </source>
</evidence>
<reference evidence="6 7" key="1">
    <citation type="submission" date="2022-06" db="EMBL/GenBank/DDBJ databases">
        <title>Isolation of gut microbiota from human fecal samples.</title>
        <authorList>
            <person name="Pamer E.G."/>
            <person name="Barat B."/>
            <person name="Waligurski E."/>
            <person name="Medina S."/>
            <person name="Paddock L."/>
            <person name="Mostad J."/>
        </authorList>
    </citation>
    <scope>NUCLEOTIDE SEQUENCE [LARGE SCALE GENOMIC DNA]</scope>
    <source>
        <strain evidence="6 7">DFI.1.1</strain>
    </source>
</reference>
<dbReference type="Proteomes" id="UP001206692">
    <property type="component" value="Unassembled WGS sequence"/>
</dbReference>
<keyword evidence="7" id="KW-1185">Reference proteome</keyword>
<evidence type="ECO:0000313" key="6">
    <source>
        <dbReference type="EMBL" id="MCQ5342046.1"/>
    </source>
</evidence>
<feature type="transmembrane region" description="Helical" evidence="5">
    <location>
        <begin position="128"/>
        <end position="152"/>
    </location>
</feature>
<evidence type="ECO:0000256" key="5">
    <source>
        <dbReference type="SAM" id="Phobius"/>
    </source>
</evidence>
<keyword evidence="4 5" id="KW-0472">Membrane</keyword>
<dbReference type="InterPro" id="IPR004710">
    <property type="entry name" value="Bilac:Na_transpt"/>
</dbReference>
<feature type="transmembrane region" description="Helical" evidence="5">
    <location>
        <begin position="36"/>
        <end position="59"/>
    </location>
</feature>
<proteinExistence type="predicted"/>
<organism evidence="6 7">
    <name type="scientific">Megasphaera massiliensis</name>
    <dbReference type="NCBI Taxonomy" id="1232428"/>
    <lineage>
        <taxon>Bacteria</taxon>
        <taxon>Bacillati</taxon>
        <taxon>Bacillota</taxon>
        <taxon>Negativicutes</taxon>
        <taxon>Veillonellales</taxon>
        <taxon>Veillonellaceae</taxon>
        <taxon>Megasphaera</taxon>
    </lineage>
</organism>
<feature type="transmembrane region" description="Helical" evidence="5">
    <location>
        <begin position="225"/>
        <end position="249"/>
    </location>
</feature>
<dbReference type="Gene3D" id="1.20.1530.20">
    <property type="match status" value="1"/>
</dbReference>
<feature type="transmembrane region" description="Helical" evidence="5">
    <location>
        <begin position="12"/>
        <end position="30"/>
    </location>
</feature>
<keyword evidence="2 5" id="KW-0812">Transmembrane</keyword>
<name>A0ABT1SQ97_9FIRM</name>
<sequence length="334" mass="35305">MMDFIGKLSGFVGKNLTYIVLVVVVAAYFMPDAFLWAVPHTVLLLGIIMFGMGMTLHASDFKLVVQRPKEVLVGCAAHYTIMPLLAYGLVLAFEMPPEMAVGMILLGSCPSGTASNVMGFLAKADVPLSVSITTCSTLLAPIMMPFIVWGLAGQWVEVSFTAMAMTVMKVILVPLVLGLLAHRLMGEKHVVSLSKILVLVSAFGVLVILGGVIAVNGAKILDMGVFVIVMVLLHNLGGFLLGYVVTGLLGLGKKQQHSVTLEVGMQNDALAISLVSVFFAPAVAIPAAVGALVHQVTGSILAGVFARHMEAREKKNSEAKLQAQAVVDMVPGNH</sequence>
<feature type="transmembrane region" description="Helical" evidence="5">
    <location>
        <begin position="71"/>
        <end position="93"/>
    </location>
</feature>
<feature type="transmembrane region" description="Helical" evidence="5">
    <location>
        <begin position="193"/>
        <end position="213"/>
    </location>
</feature>
<evidence type="ECO:0000256" key="2">
    <source>
        <dbReference type="ARBA" id="ARBA00022692"/>
    </source>
</evidence>
<dbReference type="PANTHER" id="PTHR10361">
    <property type="entry name" value="SODIUM-BILE ACID COTRANSPORTER"/>
    <property type="match status" value="1"/>
</dbReference>
<feature type="transmembrane region" description="Helical" evidence="5">
    <location>
        <begin position="158"/>
        <end position="181"/>
    </location>
</feature>
<gene>
    <name evidence="6" type="ORF">NE675_03195</name>
</gene>
<dbReference type="EMBL" id="JANGEW010000004">
    <property type="protein sequence ID" value="MCQ5342046.1"/>
    <property type="molecule type" value="Genomic_DNA"/>
</dbReference>
<keyword evidence="3 5" id="KW-1133">Transmembrane helix</keyword>
<comment type="subcellular location">
    <subcellularLocation>
        <location evidence="1">Membrane</location>
        <topology evidence="1">Multi-pass membrane protein</topology>
    </subcellularLocation>
</comment>
<dbReference type="PANTHER" id="PTHR10361:SF28">
    <property type="entry name" value="P3 PROTEIN-RELATED"/>
    <property type="match status" value="1"/>
</dbReference>
<dbReference type="Pfam" id="PF01758">
    <property type="entry name" value="SBF"/>
    <property type="match status" value="1"/>
</dbReference>
<evidence type="ECO:0000313" key="7">
    <source>
        <dbReference type="Proteomes" id="UP001206692"/>
    </source>
</evidence>
<protein>
    <submittedName>
        <fullName evidence="6">Bile acid:sodium symporter family protein</fullName>
    </submittedName>
</protein>
<dbReference type="InterPro" id="IPR038770">
    <property type="entry name" value="Na+/solute_symporter_sf"/>
</dbReference>
<dbReference type="InterPro" id="IPR002657">
    <property type="entry name" value="BilAc:Na_symport/Acr3"/>
</dbReference>
<evidence type="ECO:0000256" key="1">
    <source>
        <dbReference type="ARBA" id="ARBA00004141"/>
    </source>
</evidence>
<dbReference type="RefSeq" id="WP_062411164.1">
    <property type="nucleotide sequence ID" value="NZ_JAJCIO010000009.1"/>
</dbReference>